<dbReference type="Proteomes" id="UP000677082">
    <property type="component" value="Unassembled WGS sequence"/>
</dbReference>
<protein>
    <submittedName>
        <fullName evidence="1">Uncharacterized protein</fullName>
    </submittedName>
</protein>
<dbReference type="EMBL" id="BOQN01000164">
    <property type="protein sequence ID" value="GIM97879.1"/>
    <property type="molecule type" value="Genomic_DNA"/>
</dbReference>
<dbReference type="AlphaFoldDB" id="A0A919WCU9"/>
<evidence type="ECO:0000313" key="1">
    <source>
        <dbReference type="EMBL" id="GIM97879.1"/>
    </source>
</evidence>
<reference evidence="1 2" key="1">
    <citation type="submission" date="2021-03" db="EMBL/GenBank/DDBJ databases">
        <title>Whole genome shotgun sequence of Actinoplanes toevensis NBRC 105298.</title>
        <authorList>
            <person name="Komaki H."/>
            <person name="Tamura T."/>
        </authorList>
    </citation>
    <scope>NUCLEOTIDE SEQUENCE [LARGE SCALE GENOMIC DNA]</scope>
    <source>
        <strain evidence="1 2">NBRC 105298</strain>
    </source>
</reference>
<name>A0A919WCU9_9ACTN</name>
<organism evidence="1 2">
    <name type="scientific">Paractinoplanes toevensis</name>
    <dbReference type="NCBI Taxonomy" id="571911"/>
    <lineage>
        <taxon>Bacteria</taxon>
        <taxon>Bacillati</taxon>
        <taxon>Actinomycetota</taxon>
        <taxon>Actinomycetes</taxon>
        <taxon>Micromonosporales</taxon>
        <taxon>Micromonosporaceae</taxon>
        <taxon>Paractinoplanes</taxon>
    </lineage>
</organism>
<comment type="caution">
    <text evidence="1">The sequence shown here is derived from an EMBL/GenBank/DDBJ whole genome shotgun (WGS) entry which is preliminary data.</text>
</comment>
<evidence type="ECO:0000313" key="2">
    <source>
        <dbReference type="Proteomes" id="UP000677082"/>
    </source>
</evidence>
<keyword evidence="2" id="KW-1185">Reference proteome</keyword>
<sequence length="89" mass="8789">MTGSSIRAGELVLVGVAPARRYRTDTGDTAIDRWHAEGLVASSRPASVIVGNTGSSPLAPAGRLGTAAALGSLFAADGNAVLATNGVQA</sequence>
<proteinExistence type="predicted"/>
<gene>
    <name evidence="1" type="ORF">Ato02nite_096720</name>
</gene>
<accession>A0A919WCU9</accession>